<keyword evidence="5" id="KW-0410">Iron transport</keyword>
<dbReference type="NCBIfam" id="TIGR01783">
    <property type="entry name" value="TonB-siderophor"/>
    <property type="match status" value="1"/>
</dbReference>
<keyword evidence="12 19" id="KW-0675">Receptor</keyword>
<dbReference type="InterPro" id="IPR000531">
    <property type="entry name" value="Beta-barrel_TonB"/>
</dbReference>
<dbReference type="Pfam" id="PF00593">
    <property type="entry name" value="TonB_dep_Rec_b-barrel"/>
    <property type="match status" value="1"/>
</dbReference>
<dbReference type="RefSeq" id="WP_012499552.1">
    <property type="nucleotide sequence ID" value="NC_011026.1"/>
</dbReference>
<evidence type="ECO:0000256" key="10">
    <source>
        <dbReference type="ARBA" id="ARBA00023077"/>
    </source>
</evidence>
<dbReference type="InterPro" id="IPR037066">
    <property type="entry name" value="Plug_dom_sf"/>
</dbReference>
<keyword evidence="6 14" id="KW-0812">Transmembrane</keyword>
<protein>
    <submittedName>
        <fullName evidence="19">TonB-dependent siderophore receptor</fullName>
    </submittedName>
</protein>
<dbReference type="GO" id="GO:0038023">
    <property type="term" value="F:signaling receptor activity"/>
    <property type="evidence" value="ECO:0007669"/>
    <property type="project" value="InterPro"/>
</dbReference>
<evidence type="ECO:0000259" key="17">
    <source>
        <dbReference type="Pfam" id="PF00593"/>
    </source>
</evidence>
<dbReference type="KEGG" id="cts:Ctha_1003"/>
<evidence type="ECO:0000256" key="5">
    <source>
        <dbReference type="ARBA" id="ARBA00022496"/>
    </source>
</evidence>
<dbReference type="Gene3D" id="2.60.40.1120">
    <property type="entry name" value="Carboxypeptidase-like, regulatory domain"/>
    <property type="match status" value="1"/>
</dbReference>
<dbReference type="GO" id="GO:0009279">
    <property type="term" value="C:cell outer membrane"/>
    <property type="evidence" value="ECO:0007669"/>
    <property type="project" value="UniProtKB-SubCell"/>
</dbReference>
<evidence type="ECO:0000256" key="1">
    <source>
        <dbReference type="ARBA" id="ARBA00004571"/>
    </source>
</evidence>
<name>B3QXU0_CHLT3</name>
<evidence type="ECO:0000313" key="20">
    <source>
        <dbReference type="Proteomes" id="UP000001208"/>
    </source>
</evidence>
<feature type="domain" description="TonB-dependent receptor plug" evidence="18">
    <location>
        <begin position="124"/>
        <end position="225"/>
    </location>
</feature>
<evidence type="ECO:0000256" key="2">
    <source>
        <dbReference type="ARBA" id="ARBA00009810"/>
    </source>
</evidence>
<keyword evidence="13 14" id="KW-0998">Cell outer membrane</keyword>
<keyword evidence="11 14" id="KW-0472">Membrane</keyword>
<dbReference type="PANTHER" id="PTHR32552">
    <property type="entry name" value="FERRICHROME IRON RECEPTOR-RELATED"/>
    <property type="match status" value="1"/>
</dbReference>
<dbReference type="eggNOG" id="COG4774">
    <property type="taxonomic scope" value="Bacteria"/>
</dbReference>
<comment type="similarity">
    <text evidence="2 14 15">Belongs to the TonB-dependent receptor family.</text>
</comment>
<dbReference type="OrthoDB" id="9758472at2"/>
<evidence type="ECO:0000256" key="3">
    <source>
        <dbReference type="ARBA" id="ARBA00022448"/>
    </source>
</evidence>
<dbReference type="PROSITE" id="PS52016">
    <property type="entry name" value="TONB_DEPENDENT_REC_3"/>
    <property type="match status" value="1"/>
</dbReference>
<keyword evidence="3 14" id="KW-0813">Transport</keyword>
<evidence type="ECO:0000256" key="6">
    <source>
        <dbReference type="ARBA" id="ARBA00022692"/>
    </source>
</evidence>
<dbReference type="CDD" id="cd01347">
    <property type="entry name" value="ligand_gated_channel"/>
    <property type="match status" value="1"/>
</dbReference>
<dbReference type="InterPro" id="IPR012910">
    <property type="entry name" value="Plug_dom"/>
</dbReference>
<dbReference type="AlphaFoldDB" id="B3QXU0"/>
<evidence type="ECO:0000256" key="12">
    <source>
        <dbReference type="ARBA" id="ARBA00023170"/>
    </source>
</evidence>
<evidence type="ECO:0000256" key="8">
    <source>
        <dbReference type="ARBA" id="ARBA00023004"/>
    </source>
</evidence>
<keyword evidence="20" id="KW-1185">Reference proteome</keyword>
<dbReference type="InterPro" id="IPR036942">
    <property type="entry name" value="Beta-barrel_TonB_sf"/>
</dbReference>
<evidence type="ECO:0000313" key="19">
    <source>
        <dbReference type="EMBL" id="ACF13468.1"/>
    </source>
</evidence>
<evidence type="ECO:0000256" key="13">
    <source>
        <dbReference type="ARBA" id="ARBA00023237"/>
    </source>
</evidence>
<evidence type="ECO:0000256" key="14">
    <source>
        <dbReference type="PROSITE-ProRule" id="PRU01360"/>
    </source>
</evidence>
<accession>B3QXU0</accession>
<keyword evidence="8" id="KW-0408">Iron</keyword>
<dbReference type="InterPro" id="IPR008969">
    <property type="entry name" value="CarboxyPept-like_regulatory"/>
</dbReference>
<comment type="subcellular location">
    <subcellularLocation>
        <location evidence="1 14">Cell outer membrane</location>
        <topology evidence="1 14">Multi-pass membrane protein</topology>
    </subcellularLocation>
</comment>
<evidence type="ECO:0000256" key="16">
    <source>
        <dbReference type="SAM" id="SignalP"/>
    </source>
</evidence>
<keyword evidence="4 14" id="KW-1134">Transmembrane beta strand</keyword>
<evidence type="ECO:0000256" key="9">
    <source>
        <dbReference type="ARBA" id="ARBA00023065"/>
    </source>
</evidence>
<dbReference type="InterPro" id="IPR039426">
    <property type="entry name" value="TonB-dep_rcpt-like"/>
</dbReference>
<dbReference type="Gene3D" id="2.40.170.20">
    <property type="entry name" value="TonB-dependent receptor, beta-barrel domain"/>
    <property type="match status" value="1"/>
</dbReference>
<feature type="chain" id="PRO_5002795910" evidence="16">
    <location>
        <begin position="22"/>
        <end position="773"/>
    </location>
</feature>
<keyword evidence="9" id="KW-0406">Ion transport</keyword>
<evidence type="ECO:0000256" key="11">
    <source>
        <dbReference type="ARBA" id="ARBA00023136"/>
    </source>
</evidence>
<dbReference type="PANTHER" id="PTHR32552:SF68">
    <property type="entry name" value="FERRICHROME OUTER MEMBRANE TRANSPORTER_PHAGE RECEPTOR"/>
    <property type="match status" value="1"/>
</dbReference>
<feature type="domain" description="TonB-dependent receptor-like beta-barrel" evidence="17">
    <location>
        <begin position="338"/>
        <end position="742"/>
    </location>
</feature>
<dbReference type="Proteomes" id="UP000001208">
    <property type="component" value="Chromosome"/>
</dbReference>
<evidence type="ECO:0000259" key="18">
    <source>
        <dbReference type="Pfam" id="PF07715"/>
    </source>
</evidence>
<dbReference type="SUPFAM" id="SSF49464">
    <property type="entry name" value="Carboxypeptidase regulatory domain-like"/>
    <property type="match status" value="1"/>
</dbReference>
<evidence type="ECO:0000256" key="15">
    <source>
        <dbReference type="RuleBase" id="RU003357"/>
    </source>
</evidence>
<organism evidence="19 20">
    <name type="scientific">Chloroherpeton thalassium (strain ATCC 35110 / GB-78)</name>
    <dbReference type="NCBI Taxonomy" id="517418"/>
    <lineage>
        <taxon>Bacteria</taxon>
        <taxon>Pseudomonadati</taxon>
        <taxon>Chlorobiota</taxon>
        <taxon>Chlorobiia</taxon>
        <taxon>Chlorobiales</taxon>
        <taxon>Chloroherpetonaceae</taxon>
        <taxon>Chloroherpeton</taxon>
    </lineage>
</organism>
<sequence>MKKVVMLFLSILFCSNFNLQAKDFNLKGAVYDKKTNAPLFDVSIFIQDSYNRTATDSSGHFIIPVNEGETLVFSAIGYQLHKEKIKNGEFLKIFLLKDKSYLAKDVIVTAHKKNETALKVDVPIKEIPLTVQTLDASILEEREATDMGDAMKNVGGVRPINRYGGFQTFTFRGFNDFVLLVDGVRDERHNLSSSAPQTNLANVERIEVIKGPSSVLYGHSALGGIINVIRKKPTPYSTYNLSASYGSFNSKKIFAGTGGPLNDELSYRLDLGLTETDGWRDFGQRTANAYLALNYTPSKTDNFELQIGLNKDKYDTDTGIPVLEDGSFPEIVDLSTRYNATDDFLKHDRYDFQLGYTKEINDNLQLSNKSSFYYDKIDYLSTEELTYNESLDSLTRTYPYYFNHNAYPVQNQLELSYNFKTSDIEHKLLSGYSFNYMHRKTYYGTVIGDGKNATISVVDPILNQGYVGYIPTRYSGKDETTHGLYVQDWINISEKLKVMLGLRYDIFRGTYYTDYVDENKEVTEEGEKTDINTTAFTYRFGLVYHLYEPFTLYGSYSTYFKPTRTISSYGEVFDPEKGYQGEVGFRYELNNIAQINFAAFYIKKYDIVESVGKDTSGNTIYQQVGAADSKGVEVDLLLNYNEIVNVTFSYSFNEAKYLDYDTDDASNSNEGNYIKFAPKHMLKMWATCNVGYGFGTGLGINHVSENYTNAANTYKLPGYTVTDWSVFYNFDNSQIKLSVENLFDVTYFTDAIYNNQFFPGAERNFTLSYSLKY</sequence>
<gene>
    <name evidence="19" type="ordered locus">Ctha_1003</name>
</gene>
<evidence type="ECO:0000256" key="4">
    <source>
        <dbReference type="ARBA" id="ARBA00022452"/>
    </source>
</evidence>
<dbReference type="EMBL" id="CP001100">
    <property type="protein sequence ID" value="ACF13468.1"/>
    <property type="molecule type" value="Genomic_DNA"/>
</dbReference>
<dbReference type="Pfam" id="PF07715">
    <property type="entry name" value="Plug"/>
    <property type="match status" value="1"/>
</dbReference>
<reference evidence="19 20" key="1">
    <citation type="submission" date="2008-06" db="EMBL/GenBank/DDBJ databases">
        <title>Complete sequence of Chloroherpeton thalassium ATCC 35110.</title>
        <authorList>
            <consortium name="US DOE Joint Genome Institute"/>
            <person name="Lucas S."/>
            <person name="Copeland A."/>
            <person name="Lapidus A."/>
            <person name="Glavina del Rio T."/>
            <person name="Dalin E."/>
            <person name="Tice H."/>
            <person name="Bruce D."/>
            <person name="Goodwin L."/>
            <person name="Pitluck S."/>
            <person name="Schmutz J."/>
            <person name="Larimer F."/>
            <person name="Land M."/>
            <person name="Hauser L."/>
            <person name="Kyrpides N."/>
            <person name="Mikhailova N."/>
            <person name="Liu Z."/>
            <person name="Li T."/>
            <person name="Zhao F."/>
            <person name="Overmann J."/>
            <person name="Bryant D.A."/>
            <person name="Richardson P."/>
        </authorList>
    </citation>
    <scope>NUCLEOTIDE SEQUENCE [LARGE SCALE GENOMIC DNA]</scope>
    <source>
        <strain evidence="20">ATCC 35110 / GB-78</strain>
    </source>
</reference>
<dbReference type="Gene3D" id="2.170.130.10">
    <property type="entry name" value="TonB-dependent receptor, plug domain"/>
    <property type="match status" value="1"/>
</dbReference>
<proteinExistence type="inferred from homology"/>
<dbReference type="HOGENOM" id="CLU_008287_9_4_10"/>
<keyword evidence="10 15" id="KW-0798">TonB box</keyword>
<dbReference type="SUPFAM" id="SSF56935">
    <property type="entry name" value="Porins"/>
    <property type="match status" value="1"/>
</dbReference>
<feature type="signal peptide" evidence="16">
    <location>
        <begin position="1"/>
        <end position="21"/>
    </location>
</feature>
<dbReference type="GO" id="GO:0015891">
    <property type="term" value="P:siderophore transport"/>
    <property type="evidence" value="ECO:0007669"/>
    <property type="project" value="InterPro"/>
</dbReference>
<dbReference type="STRING" id="517418.Ctha_1003"/>
<dbReference type="Pfam" id="PF13715">
    <property type="entry name" value="CarbopepD_reg_2"/>
    <property type="match status" value="1"/>
</dbReference>
<keyword evidence="7 16" id="KW-0732">Signal</keyword>
<evidence type="ECO:0000256" key="7">
    <source>
        <dbReference type="ARBA" id="ARBA00022729"/>
    </source>
</evidence>
<dbReference type="GO" id="GO:0015344">
    <property type="term" value="F:siderophore uptake transmembrane transporter activity"/>
    <property type="evidence" value="ECO:0007669"/>
    <property type="project" value="TreeGrafter"/>
</dbReference>
<dbReference type="InterPro" id="IPR010105">
    <property type="entry name" value="TonB_sidphr_rcpt"/>
</dbReference>